<gene>
    <name evidence="1" type="ORF">AVEN_151980_1</name>
</gene>
<organism evidence="1 2">
    <name type="scientific">Araneus ventricosus</name>
    <name type="common">Orbweaver spider</name>
    <name type="synonym">Epeira ventricosa</name>
    <dbReference type="NCBI Taxonomy" id="182803"/>
    <lineage>
        <taxon>Eukaryota</taxon>
        <taxon>Metazoa</taxon>
        <taxon>Ecdysozoa</taxon>
        <taxon>Arthropoda</taxon>
        <taxon>Chelicerata</taxon>
        <taxon>Arachnida</taxon>
        <taxon>Araneae</taxon>
        <taxon>Araneomorphae</taxon>
        <taxon>Entelegynae</taxon>
        <taxon>Araneoidea</taxon>
        <taxon>Araneidae</taxon>
        <taxon>Araneus</taxon>
    </lineage>
</organism>
<dbReference type="EMBL" id="BGPR01060133">
    <property type="protein sequence ID" value="GBO36060.1"/>
    <property type="molecule type" value="Genomic_DNA"/>
</dbReference>
<evidence type="ECO:0000313" key="1">
    <source>
        <dbReference type="EMBL" id="GBO36060.1"/>
    </source>
</evidence>
<protein>
    <submittedName>
        <fullName evidence="1">Uncharacterized protein</fullName>
    </submittedName>
</protein>
<reference evidence="1 2" key="1">
    <citation type="journal article" date="2019" name="Sci. Rep.">
        <title>Orb-weaving spider Araneus ventricosus genome elucidates the spidroin gene catalogue.</title>
        <authorList>
            <person name="Kono N."/>
            <person name="Nakamura H."/>
            <person name="Ohtoshi R."/>
            <person name="Moran D.A.P."/>
            <person name="Shinohara A."/>
            <person name="Yoshida Y."/>
            <person name="Fujiwara M."/>
            <person name="Mori M."/>
            <person name="Tomita M."/>
            <person name="Arakawa K."/>
        </authorList>
    </citation>
    <scope>NUCLEOTIDE SEQUENCE [LARGE SCALE GENOMIC DNA]</scope>
</reference>
<keyword evidence="2" id="KW-1185">Reference proteome</keyword>
<comment type="caution">
    <text evidence="1">The sequence shown here is derived from an EMBL/GenBank/DDBJ whole genome shotgun (WGS) entry which is preliminary data.</text>
</comment>
<dbReference type="Proteomes" id="UP000499080">
    <property type="component" value="Unassembled WGS sequence"/>
</dbReference>
<proteinExistence type="predicted"/>
<accession>A0A4Y2WI75</accession>
<name>A0A4Y2WI75_ARAVE</name>
<sequence length="106" mass="11945">MEESTPLRLGDLSSLRTNHRDIIPEPLTPLVSEGKVFKKEGKRERSEMKCKHAESHLRCVDLRSAIELRRNGRLDLVLPLAGKSPCGGPLHRSSAHLSSMFYTDPR</sequence>
<dbReference type="AlphaFoldDB" id="A0A4Y2WI75"/>
<evidence type="ECO:0000313" key="2">
    <source>
        <dbReference type="Proteomes" id="UP000499080"/>
    </source>
</evidence>